<name>A0A0T6BRL1_9BACI</name>
<dbReference type="EMBL" id="LECW02000012">
    <property type="protein sequence ID" value="KRT94281.1"/>
    <property type="molecule type" value="Genomic_DNA"/>
</dbReference>
<evidence type="ECO:0000256" key="1">
    <source>
        <dbReference type="ARBA" id="ARBA00010688"/>
    </source>
</evidence>
<reference evidence="6 8" key="3">
    <citation type="submission" date="2023-03" db="EMBL/GenBank/DDBJ databases">
        <title>Agriculturally important microbes genome sequencing.</title>
        <authorList>
            <person name="Dunlap C."/>
        </authorList>
    </citation>
    <scope>NUCLEOTIDE SEQUENCE [LARGE SCALE GENOMIC DNA]</scope>
    <source>
        <strain evidence="6 8">CBP-3203</strain>
    </source>
</reference>
<comment type="caution">
    <text evidence="5">The sequence shown here is derived from an EMBL/GenBank/DDBJ whole genome shotgun (WGS) entry which is preliminary data.</text>
</comment>
<organism evidence="5 7">
    <name type="scientific">Bacillus glycinifermentans</name>
    <dbReference type="NCBI Taxonomy" id="1664069"/>
    <lineage>
        <taxon>Bacteria</taxon>
        <taxon>Bacillati</taxon>
        <taxon>Bacillota</taxon>
        <taxon>Bacilli</taxon>
        <taxon>Bacillales</taxon>
        <taxon>Bacillaceae</taxon>
        <taxon>Bacillus</taxon>
    </lineage>
</organism>
<dbReference type="STRING" id="1664069.BGLY_3826"/>
<comment type="similarity">
    <text evidence="1">Belongs to the carbohydrate kinase PfkB family.</text>
</comment>
<reference evidence="5 7" key="1">
    <citation type="journal article" date="2015" name="Int. J. Syst. Evol. Microbiol.">
        <title>Bacillus glycinifermentans sp. nov., isolated from fermented soybean paste.</title>
        <authorList>
            <person name="Kim S.J."/>
            <person name="Dunlap C.A."/>
            <person name="Kwon S.W."/>
            <person name="Rooney A.P."/>
        </authorList>
    </citation>
    <scope>NUCLEOTIDE SEQUENCE [LARGE SCALE GENOMIC DNA]</scope>
    <source>
        <strain evidence="5 7">GO-13</strain>
    </source>
</reference>
<keyword evidence="8" id="KW-1185">Reference proteome</keyword>
<dbReference type="InterPro" id="IPR029056">
    <property type="entry name" value="Ribokinase-like"/>
</dbReference>
<dbReference type="RefSeq" id="WP_048353201.1">
    <property type="nucleotide sequence ID" value="NZ_CP023481.1"/>
</dbReference>
<dbReference type="PANTHER" id="PTHR43085:SF41">
    <property type="entry name" value="FRUCTOSELYSINE 6-KINASE"/>
    <property type="match status" value="1"/>
</dbReference>
<dbReference type="SUPFAM" id="SSF53613">
    <property type="entry name" value="Ribokinase-like"/>
    <property type="match status" value="1"/>
</dbReference>
<dbReference type="PROSITE" id="PS00584">
    <property type="entry name" value="PFKB_KINASES_2"/>
    <property type="match status" value="1"/>
</dbReference>
<evidence type="ECO:0000313" key="5">
    <source>
        <dbReference type="EMBL" id="KRT94281.1"/>
    </source>
</evidence>
<dbReference type="Pfam" id="PF00294">
    <property type="entry name" value="PfkB"/>
    <property type="match status" value="1"/>
</dbReference>
<keyword evidence="3 5" id="KW-0418">Kinase</keyword>
<keyword evidence="2" id="KW-0808">Transferase</keyword>
<accession>A0A0T6BRL1</accession>
<evidence type="ECO:0000313" key="7">
    <source>
        <dbReference type="Proteomes" id="UP000036168"/>
    </source>
</evidence>
<evidence type="ECO:0000256" key="2">
    <source>
        <dbReference type="ARBA" id="ARBA00022679"/>
    </source>
</evidence>
<dbReference type="InterPro" id="IPR050306">
    <property type="entry name" value="PfkB_Carbo_kinase"/>
</dbReference>
<protein>
    <submittedName>
        <fullName evidence="5">Fructosamine kinase</fullName>
    </submittedName>
    <submittedName>
        <fullName evidence="6">PfkB family carbohydrate kinase</fullName>
    </submittedName>
</protein>
<evidence type="ECO:0000259" key="4">
    <source>
        <dbReference type="Pfam" id="PF00294"/>
    </source>
</evidence>
<dbReference type="PANTHER" id="PTHR43085">
    <property type="entry name" value="HEXOKINASE FAMILY MEMBER"/>
    <property type="match status" value="1"/>
</dbReference>
<gene>
    <name evidence="5" type="ORF">AB447_203055</name>
    <name evidence="6" type="ORF">P8828_13350</name>
</gene>
<dbReference type="Gene3D" id="3.40.1190.20">
    <property type="match status" value="1"/>
</dbReference>
<proteinExistence type="inferred from homology"/>
<dbReference type="InterPro" id="IPR011611">
    <property type="entry name" value="PfkB_dom"/>
</dbReference>
<dbReference type="AlphaFoldDB" id="A0A0T6BRL1"/>
<dbReference type="Proteomes" id="UP001341297">
    <property type="component" value="Unassembled WGS sequence"/>
</dbReference>
<evidence type="ECO:0000313" key="8">
    <source>
        <dbReference type="Proteomes" id="UP001341297"/>
    </source>
</evidence>
<dbReference type="GO" id="GO:0016301">
    <property type="term" value="F:kinase activity"/>
    <property type="evidence" value="ECO:0007669"/>
    <property type="project" value="UniProtKB-KW"/>
</dbReference>
<reference evidence="5" key="2">
    <citation type="submission" date="2015-10" db="EMBL/GenBank/DDBJ databases">
        <authorList>
            <person name="Gilbert D.G."/>
        </authorList>
    </citation>
    <scope>NUCLEOTIDE SEQUENCE</scope>
    <source>
        <strain evidence="5">GO-13</strain>
    </source>
</reference>
<evidence type="ECO:0000313" key="6">
    <source>
        <dbReference type="EMBL" id="MEC0485804.1"/>
    </source>
</evidence>
<sequence length="276" mass="29789">MQLLAIGDNVVDYYEDQDMFYPGGNALNVAVLSKRAGARASYIGILGNDEAGDHVLQVLKQEGINISRIRRAHGQNGMAVVKLNEHGDRVFVRSNKGGIQSELGLILTAEDAAFIARHDVVHTSVYSRIEHALPELYRLAAVSFDFSTTHDREYMKRVCPHLTYAFFSGSGLTKEECLLLLEDASRFGAETVCVTRGEEGAVLRRGGDIAEQPVVPVQAIDTLGAGDSFIAGFLTAYMNGSSLEKALGRAAEAAADTCLTYGAFGCGRPFSLKDHA</sequence>
<dbReference type="Proteomes" id="UP000036168">
    <property type="component" value="Unassembled WGS sequence"/>
</dbReference>
<dbReference type="InterPro" id="IPR002173">
    <property type="entry name" value="Carboh/pur_kinase_PfkB_CS"/>
</dbReference>
<feature type="domain" description="Carbohydrate kinase PfkB" evidence="4">
    <location>
        <begin position="16"/>
        <end position="263"/>
    </location>
</feature>
<evidence type="ECO:0000256" key="3">
    <source>
        <dbReference type="ARBA" id="ARBA00022777"/>
    </source>
</evidence>
<dbReference type="EMBL" id="JARRTL010000011">
    <property type="protein sequence ID" value="MEC0485804.1"/>
    <property type="molecule type" value="Genomic_DNA"/>
</dbReference>